<evidence type="ECO:0000313" key="2">
    <source>
        <dbReference type="EMBL" id="BCA48232.1"/>
    </source>
</evidence>
<dbReference type="AlphaFoldDB" id="A0A679HHH0"/>
<dbReference type="InterPro" id="IPR016624">
    <property type="entry name" value="UCP014753"/>
</dbReference>
<dbReference type="PANTHER" id="PTHR35339:SF4">
    <property type="entry name" value="LINALOOL DEHYDRATASE_ISOMERASE DOMAIN-CONTAINING PROTEIN"/>
    <property type="match status" value="1"/>
</dbReference>
<protein>
    <recommendedName>
        <fullName evidence="1">DUF2264 domain-containing protein</fullName>
    </recommendedName>
</protein>
<evidence type="ECO:0000259" key="1">
    <source>
        <dbReference type="Pfam" id="PF10022"/>
    </source>
</evidence>
<accession>A0A679HHH0</accession>
<dbReference type="PIRSF" id="PIRSF014753">
    <property type="entry name" value="UCP014753"/>
    <property type="match status" value="1"/>
</dbReference>
<dbReference type="PANTHER" id="PTHR35339">
    <property type="entry name" value="LINALOOL DEHYDRATASE_ISOMERASE DOMAIN-CONTAINING PROTEIN"/>
    <property type="match status" value="1"/>
</dbReference>
<organism evidence="2 3">
    <name type="scientific">Bacteroides thetaiotaomicron</name>
    <dbReference type="NCBI Taxonomy" id="818"/>
    <lineage>
        <taxon>Bacteria</taxon>
        <taxon>Pseudomonadati</taxon>
        <taxon>Bacteroidota</taxon>
        <taxon>Bacteroidia</taxon>
        <taxon>Bacteroidales</taxon>
        <taxon>Bacteroidaceae</taxon>
        <taxon>Bacteroides</taxon>
    </lineage>
</organism>
<sequence>MKRRILQVLVTGLLSLFIVPSLGLSIAVAQENTFTVQQPDYQKSPYTGMTRHHWIQAGEYLLRGAFNYIHSLDDQMYFPKQLDKTYPKNEGQIPVAKLEGLARTLFVAAPLLKENPELEMNGVKVADYYRHQLINISNPKSKSFISHRQGGPSQTLLELGSLAISMKAAQAVLWDPLTKAQKDSLAATMLSYGEGPTIGSNWMFFNVFILSFLKDQGYVVNEGYLESNLKKLLARYRGEGWYNDAPAYDYYSAWAYQIYGPIWAEMFGKKQYPQYAAQFLKNQHDMVDNYPYMFSGEGKMNMWGRSICYRFAATAPLSLYEYGESDDVNYGWMRRIASSTLLQFMENPEFLEDGIPTMGFYGPFAPAVQIYSCRGSVYWCGKAFLSLLLPESADFWSATENNGPWEKVFKKGQVYNKFQPATNLLITNYPNCGGSEMRSWCHETVAKDWQKFRSTENYNKLAYHTEFPWMADGKNGEISMNYGTKNKNGEWEVLRLYTFRSFEDGIYRRDAVLETDSTVNYQLADIPLPNGILRVDKVLVPDSTEICLGHYSLPSLDAEIRETDRKVNKQNVPVLSNGKYELVMIPLAGWNNKINTVYPEGVHPVSKKCALSMITDRLDGSKIYVTLQLWKKKIGEKGFTKKELNPVKSVEVSDDKKHVTIRLATGETKKISFE</sequence>
<dbReference type="Pfam" id="PF10022">
    <property type="entry name" value="DUF2264"/>
    <property type="match status" value="1"/>
</dbReference>
<reference evidence="2 3" key="1">
    <citation type="submission" date="2020-02" db="EMBL/GenBank/DDBJ databases">
        <title>Whole-genome sequencing and comparative analysis of the genomes of Bacteroides thetaiotaomicron and Escherichia coli isolated from a healthy resident in Vietnam.</title>
        <authorList>
            <person name="Mohsin M."/>
            <person name="Tanaka K."/>
            <person name="Kawahara R."/>
            <person name="Kondo S."/>
            <person name="Noguchi H."/>
            <person name="Motooka D."/>
            <person name="Nakamura S."/>
            <person name="Khong D.T."/>
            <person name="Nguyen T.N."/>
            <person name="Tran H.T."/>
            <person name="Yamamoto Y."/>
        </authorList>
    </citation>
    <scope>NUCLEOTIDE SEQUENCE [LARGE SCALE GENOMIC DNA]</scope>
    <source>
        <strain evidence="2 3">F9-2</strain>
    </source>
</reference>
<dbReference type="Proteomes" id="UP000500882">
    <property type="component" value="Chromosome"/>
</dbReference>
<dbReference type="RefSeq" id="WP_022472057.1">
    <property type="nucleotide sequence ID" value="NZ_AP022660.1"/>
</dbReference>
<dbReference type="EMBL" id="AP022660">
    <property type="protein sequence ID" value="BCA48232.1"/>
    <property type="molecule type" value="Genomic_DNA"/>
</dbReference>
<gene>
    <name evidence="2" type="ORF">BatF92_01740</name>
</gene>
<dbReference type="InterPro" id="IPR049349">
    <property type="entry name" value="DUF2264_N"/>
</dbReference>
<feature type="domain" description="DUF2264" evidence="1">
    <location>
        <begin position="50"/>
        <end position="401"/>
    </location>
</feature>
<proteinExistence type="predicted"/>
<name>A0A679HHH0_BACT4</name>
<evidence type="ECO:0000313" key="3">
    <source>
        <dbReference type="Proteomes" id="UP000500882"/>
    </source>
</evidence>